<sequence length="270" mass="29609">MSRGTNLSQIEESFVAVHENRKKGREKENVECGYNSTDGGSRVLGSGLTTPFSFFCHLLLIYYRKRSRHPLTLSIICRIFGLGLLGCCLQTCTYTGIGYSSPTLASAITDLTPAFTFILAILSREKLKCLETKARYGVDSCWVLGRFCSSTPNPCSYVGMSQEGSRLYVSMFKPLGIVIAIITGVTLLGDTLYLGSVVGATIIAFGFYSVICGQSHEENIVDYGGINSFKSSSSKALFYRIKARKCSSFVETVFTKLCRSLTDVDSSYTQ</sequence>
<evidence type="ECO:0000313" key="2">
    <source>
        <dbReference type="Proteomes" id="UP001164539"/>
    </source>
</evidence>
<evidence type="ECO:0000313" key="1">
    <source>
        <dbReference type="EMBL" id="KAJ4711146.1"/>
    </source>
</evidence>
<comment type="caution">
    <text evidence="1">The sequence shown here is derived from an EMBL/GenBank/DDBJ whole genome shotgun (WGS) entry which is preliminary data.</text>
</comment>
<dbReference type="EMBL" id="CM051402">
    <property type="protein sequence ID" value="KAJ4711146.1"/>
    <property type="molecule type" value="Genomic_DNA"/>
</dbReference>
<protein>
    <submittedName>
        <fullName evidence="1">WAT1-related protein</fullName>
    </submittedName>
</protein>
<proteinExistence type="predicted"/>
<reference evidence="1 2" key="1">
    <citation type="journal article" date="2023" name="Science">
        <title>Complex scaffold remodeling in plant triterpene biosynthesis.</title>
        <authorList>
            <person name="De La Pena R."/>
            <person name="Hodgson H."/>
            <person name="Liu J.C."/>
            <person name="Stephenson M.J."/>
            <person name="Martin A.C."/>
            <person name="Owen C."/>
            <person name="Harkess A."/>
            <person name="Leebens-Mack J."/>
            <person name="Jimenez L.E."/>
            <person name="Osbourn A."/>
            <person name="Sattely E.S."/>
        </authorList>
    </citation>
    <scope>NUCLEOTIDE SEQUENCE [LARGE SCALE GENOMIC DNA]</scope>
    <source>
        <strain evidence="2">cv. JPN11</strain>
        <tissue evidence="1">Leaf</tissue>
    </source>
</reference>
<organism evidence="1 2">
    <name type="scientific">Melia azedarach</name>
    <name type="common">Chinaberry tree</name>
    <dbReference type="NCBI Taxonomy" id="155640"/>
    <lineage>
        <taxon>Eukaryota</taxon>
        <taxon>Viridiplantae</taxon>
        <taxon>Streptophyta</taxon>
        <taxon>Embryophyta</taxon>
        <taxon>Tracheophyta</taxon>
        <taxon>Spermatophyta</taxon>
        <taxon>Magnoliopsida</taxon>
        <taxon>eudicotyledons</taxon>
        <taxon>Gunneridae</taxon>
        <taxon>Pentapetalae</taxon>
        <taxon>rosids</taxon>
        <taxon>malvids</taxon>
        <taxon>Sapindales</taxon>
        <taxon>Meliaceae</taxon>
        <taxon>Melia</taxon>
    </lineage>
</organism>
<accession>A0ACC1XIC8</accession>
<keyword evidence="2" id="KW-1185">Reference proteome</keyword>
<gene>
    <name evidence="1" type="ORF">OWV82_017217</name>
</gene>
<dbReference type="Proteomes" id="UP001164539">
    <property type="component" value="Chromosome 9"/>
</dbReference>
<name>A0ACC1XIC8_MELAZ</name>